<accession>E8WYH4</accession>
<dbReference type="OrthoDB" id="9805790at2"/>
<keyword evidence="2 3" id="KW-0663">Pyridoxal phosphate</keyword>
<dbReference type="RefSeq" id="WP_013581195.1">
    <property type="nucleotide sequence ID" value="NC_015064.1"/>
</dbReference>
<dbReference type="GO" id="GO:0019346">
    <property type="term" value="P:transsulfuration"/>
    <property type="evidence" value="ECO:0007669"/>
    <property type="project" value="InterPro"/>
</dbReference>
<gene>
    <name evidence="5" type="ordered locus">AciX9_2857</name>
</gene>
<evidence type="ECO:0000256" key="1">
    <source>
        <dbReference type="ARBA" id="ARBA00001933"/>
    </source>
</evidence>
<proteinExistence type="inferred from homology"/>
<dbReference type="GO" id="GO:0019343">
    <property type="term" value="P:cysteine biosynthetic process via cystathionine"/>
    <property type="evidence" value="ECO:0007669"/>
    <property type="project" value="TreeGrafter"/>
</dbReference>
<evidence type="ECO:0000256" key="4">
    <source>
        <dbReference type="RuleBase" id="RU362118"/>
    </source>
</evidence>
<sequence length="370" mass="39374">MHPETKLLHAALTPATAGEPLHAGPVFATAFHTPGDPAQAPYTYARSHNPTWTHLESAISGLEHPEAQTRIFASGLAAVHAAFASTLRPGDTIVFPDNCYFTARQLLQEHFAPIGVYLRPVPTALLTDPATLSGARLLWLETPSNPNLEITDIRAAVAVAHAAGVLVAVDNTTATPYAQQPLALGADLSVSSDSKSLTGHSDLLLGHVSTRDSALAERIDRHRTLTGAIAGPMEAWLALRSLATLPLRLDRTCANAQAIAEFLQTRFEVTEVLYPGLPTHPGHSIAAAQMTHFGTVVCFTLPSEQAANQFLTNSALITQATSFGGQVTTAERRARWGHDRIAPGFIRLSAGAEHLADLVADLSRALDSIK</sequence>
<dbReference type="GO" id="GO:0004123">
    <property type="term" value="F:cystathionine gamma-lyase activity"/>
    <property type="evidence" value="ECO:0007669"/>
    <property type="project" value="TreeGrafter"/>
</dbReference>
<comment type="cofactor">
    <cofactor evidence="1 4">
        <name>pyridoxal 5'-phosphate</name>
        <dbReference type="ChEBI" id="CHEBI:597326"/>
    </cofactor>
</comment>
<feature type="modified residue" description="N6-(pyridoxal phosphate)lysine" evidence="3">
    <location>
        <position position="195"/>
    </location>
</feature>
<dbReference type="EMBL" id="CP002480">
    <property type="protein sequence ID" value="ADW69880.1"/>
    <property type="molecule type" value="Genomic_DNA"/>
</dbReference>
<dbReference type="Pfam" id="PF01053">
    <property type="entry name" value="Cys_Met_Meta_PP"/>
    <property type="match status" value="1"/>
</dbReference>
<dbReference type="SUPFAM" id="SSF53383">
    <property type="entry name" value="PLP-dependent transferases"/>
    <property type="match status" value="1"/>
</dbReference>
<dbReference type="PANTHER" id="PTHR11808:SF85">
    <property type="entry name" value="CYSTATHIONINE GAMMA-LYASE-RELATED"/>
    <property type="match status" value="1"/>
</dbReference>
<evidence type="ECO:0000256" key="2">
    <source>
        <dbReference type="ARBA" id="ARBA00022898"/>
    </source>
</evidence>
<evidence type="ECO:0000313" key="5">
    <source>
        <dbReference type="EMBL" id="ADW69880.1"/>
    </source>
</evidence>
<dbReference type="eggNOG" id="COG0626">
    <property type="taxonomic scope" value="Bacteria"/>
</dbReference>
<dbReference type="KEGG" id="acm:AciX9_2857"/>
<organism evidence="6">
    <name type="scientific">Granulicella tundricola (strain ATCC BAA-1859 / DSM 23138 / MP5ACTX9)</name>
    <dbReference type="NCBI Taxonomy" id="1198114"/>
    <lineage>
        <taxon>Bacteria</taxon>
        <taxon>Pseudomonadati</taxon>
        <taxon>Acidobacteriota</taxon>
        <taxon>Terriglobia</taxon>
        <taxon>Terriglobales</taxon>
        <taxon>Acidobacteriaceae</taxon>
        <taxon>Granulicella</taxon>
    </lineage>
</organism>
<dbReference type="GO" id="GO:0030170">
    <property type="term" value="F:pyridoxal phosphate binding"/>
    <property type="evidence" value="ECO:0007669"/>
    <property type="project" value="InterPro"/>
</dbReference>
<dbReference type="Gene3D" id="3.90.1150.10">
    <property type="entry name" value="Aspartate Aminotransferase, domain 1"/>
    <property type="match status" value="1"/>
</dbReference>
<keyword evidence="6" id="KW-1185">Reference proteome</keyword>
<dbReference type="InterPro" id="IPR015422">
    <property type="entry name" value="PyrdxlP-dep_Trfase_small"/>
</dbReference>
<protein>
    <submittedName>
        <fullName evidence="5">Cys/Met metabolism pyridoxal-phosphate-dependent protein</fullName>
    </submittedName>
</protein>
<dbReference type="PANTHER" id="PTHR11808">
    <property type="entry name" value="TRANS-SULFURATION ENZYME FAMILY MEMBER"/>
    <property type="match status" value="1"/>
</dbReference>
<dbReference type="Proteomes" id="UP000000343">
    <property type="component" value="Chromosome"/>
</dbReference>
<dbReference type="PIRSF" id="PIRSF001434">
    <property type="entry name" value="CGS"/>
    <property type="match status" value="1"/>
</dbReference>
<dbReference type="InterPro" id="IPR015424">
    <property type="entry name" value="PyrdxlP-dep_Trfase"/>
</dbReference>
<evidence type="ECO:0000313" key="6">
    <source>
        <dbReference type="Proteomes" id="UP000000343"/>
    </source>
</evidence>
<dbReference type="Gene3D" id="3.40.640.10">
    <property type="entry name" value="Type I PLP-dependent aspartate aminotransferase-like (Major domain)"/>
    <property type="match status" value="1"/>
</dbReference>
<comment type="similarity">
    <text evidence="4">Belongs to the trans-sulfuration enzymes family.</text>
</comment>
<dbReference type="NCBIfam" id="NF005758">
    <property type="entry name" value="PRK07582.1"/>
    <property type="match status" value="1"/>
</dbReference>
<dbReference type="AlphaFoldDB" id="E8WYH4"/>
<dbReference type="HOGENOM" id="CLU_018986_2_2_0"/>
<dbReference type="STRING" id="1198114.AciX9_2857"/>
<dbReference type="PaxDb" id="1198114-AciX9_2857"/>
<dbReference type="GO" id="GO:0005737">
    <property type="term" value="C:cytoplasm"/>
    <property type="evidence" value="ECO:0007669"/>
    <property type="project" value="TreeGrafter"/>
</dbReference>
<dbReference type="InterPro" id="IPR015421">
    <property type="entry name" value="PyrdxlP-dep_Trfase_major"/>
</dbReference>
<dbReference type="InterPro" id="IPR000277">
    <property type="entry name" value="Cys/Met-Metab_PyrdxlP-dep_enz"/>
</dbReference>
<reference evidence="6" key="1">
    <citation type="submission" date="2011-01" db="EMBL/GenBank/DDBJ databases">
        <title>Complete sequence of chromosome of Acidobacterium sp. MP5ACTX9.</title>
        <authorList>
            <consortium name="US DOE Joint Genome Institute"/>
            <person name="Lucas S."/>
            <person name="Copeland A."/>
            <person name="Lapidus A."/>
            <person name="Cheng J.-F."/>
            <person name="Goodwin L."/>
            <person name="Pitluck S."/>
            <person name="Teshima H."/>
            <person name="Detter J.C."/>
            <person name="Han C."/>
            <person name="Tapia R."/>
            <person name="Land M."/>
            <person name="Hauser L."/>
            <person name="Kyrpides N."/>
            <person name="Ivanova N."/>
            <person name="Ovchinnikova G."/>
            <person name="Pagani I."/>
            <person name="Rawat S.R."/>
            <person name="Mannisto M."/>
            <person name="Haggblom M.M."/>
            <person name="Woyke T."/>
        </authorList>
    </citation>
    <scope>NUCLEOTIDE SEQUENCE [LARGE SCALE GENOMIC DNA]</scope>
    <source>
        <strain evidence="6">MP5ACTX9</strain>
    </source>
</reference>
<name>E8WYH4_GRATM</name>
<evidence type="ECO:0000256" key="3">
    <source>
        <dbReference type="PIRSR" id="PIRSR001434-2"/>
    </source>
</evidence>